<evidence type="ECO:0000256" key="3">
    <source>
        <dbReference type="RuleBase" id="RU361235"/>
    </source>
</evidence>
<keyword evidence="2 3" id="KW-0378">Hydrolase</keyword>
<proteinExistence type="inferred from homology"/>
<comment type="similarity">
    <text evidence="1 3">Belongs to the type-B carboxylesterase/lipase family.</text>
</comment>
<sequence>MAPETSSFLQHPVIGHIRVRDGDGVVQCLGLKYASLENRFADAQIMDYPSEGHLTATRHGPPVIMPHGAVDFEMGLIQQAIPQFDVPLMSDLDGLNLNITLPKDRNEGSIPPLPVLVFVHGGSFTFGSSSYPHYDQSRIVKLSIEMDAGFKPNRGLRDQRVALRWIKKYIAGFGGDPDQITLVGQSAGAASVDFHMQSEEALFSQAILFGGSSVLLQPLGPETAESVYNSTIQALALDKQSAQGRIESLLRIPVEHMLANASKEMIAAGPTIDYDLIPAAATLGDTNDMVGSPMSRNRWCKRLFSIDSQFDGSIFEILNLRARQQGITTSFRTHLIKTLGKTEASRVLDHYSIHDDTPDEESLLSIAQAITDVGYYALSVKYAESFPGDSVLGHFNEPNPWDGVHAGRANHVLDIAYLFGNYEERYGLQNKLVARSLAEDVLSFVYGVNDLPVFGVEKKVVVYGPGSDGVSRQILRWDDGAAMRNGTIFELAKEAGGLGKLLQALLSFC</sequence>
<dbReference type="InterPro" id="IPR029058">
    <property type="entry name" value="AB_hydrolase_fold"/>
</dbReference>
<evidence type="ECO:0000256" key="1">
    <source>
        <dbReference type="ARBA" id="ARBA00005964"/>
    </source>
</evidence>
<comment type="caution">
    <text evidence="5">The sequence shown here is derived from an EMBL/GenBank/DDBJ whole genome shotgun (WGS) entry which is preliminary data.</text>
</comment>
<organism evidence="5 6">
    <name type="scientific">Fusarium falciforme</name>
    <dbReference type="NCBI Taxonomy" id="195108"/>
    <lineage>
        <taxon>Eukaryota</taxon>
        <taxon>Fungi</taxon>
        <taxon>Dikarya</taxon>
        <taxon>Ascomycota</taxon>
        <taxon>Pezizomycotina</taxon>
        <taxon>Sordariomycetes</taxon>
        <taxon>Hypocreomycetidae</taxon>
        <taxon>Hypocreales</taxon>
        <taxon>Nectriaceae</taxon>
        <taxon>Fusarium</taxon>
        <taxon>Fusarium solani species complex</taxon>
    </lineage>
</organism>
<feature type="domain" description="Carboxylesterase type B" evidence="4">
    <location>
        <begin position="19"/>
        <end position="425"/>
    </location>
</feature>
<evidence type="ECO:0000256" key="2">
    <source>
        <dbReference type="ARBA" id="ARBA00022801"/>
    </source>
</evidence>
<dbReference type="EMBL" id="JAOQAV010000042">
    <property type="protein sequence ID" value="KAJ4181189.1"/>
    <property type="molecule type" value="Genomic_DNA"/>
</dbReference>
<keyword evidence="6" id="KW-1185">Reference proteome</keyword>
<dbReference type="Proteomes" id="UP001152087">
    <property type="component" value="Unassembled WGS sequence"/>
</dbReference>
<dbReference type="InterPro" id="IPR019826">
    <property type="entry name" value="Carboxylesterase_B_AS"/>
</dbReference>
<accession>A0A9W8QXI1</accession>
<evidence type="ECO:0000259" key="4">
    <source>
        <dbReference type="Pfam" id="PF00135"/>
    </source>
</evidence>
<dbReference type="InterPro" id="IPR050309">
    <property type="entry name" value="Type-B_Carboxylest/Lipase"/>
</dbReference>
<dbReference type="AlphaFoldDB" id="A0A9W8QXI1"/>
<reference evidence="5" key="1">
    <citation type="submission" date="2022-09" db="EMBL/GenBank/DDBJ databases">
        <title>Fusarium specimens isolated from Avocado Roots.</title>
        <authorList>
            <person name="Stajich J."/>
            <person name="Roper C."/>
            <person name="Heimlech-Rivalta G."/>
        </authorList>
    </citation>
    <scope>NUCLEOTIDE SEQUENCE</scope>
    <source>
        <strain evidence="5">A02</strain>
    </source>
</reference>
<dbReference type="SUPFAM" id="SSF53474">
    <property type="entry name" value="alpha/beta-Hydrolases"/>
    <property type="match status" value="1"/>
</dbReference>
<dbReference type="PANTHER" id="PTHR11559">
    <property type="entry name" value="CARBOXYLESTERASE"/>
    <property type="match status" value="1"/>
</dbReference>
<dbReference type="PROSITE" id="PS00122">
    <property type="entry name" value="CARBOXYLESTERASE_B_1"/>
    <property type="match status" value="1"/>
</dbReference>
<protein>
    <recommendedName>
        <fullName evidence="3">Carboxylic ester hydrolase</fullName>
        <ecNumber evidence="3">3.1.1.-</ecNumber>
    </recommendedName>
</protein>
<evidence type="ECO:0000313" key="6">
    <source>
        <dbReference type="Proteomes" id="UP001152087"/>
    </source>
</evidence>
<gene>
    <name evidence="5" type="ORF">NW755_011232</name>
</gene>
<dbReference type="EC" id="3.1.1.-" evidence="3"/>
<evidence type="ECO:0000313" key="5">
    <source>
        <dbReference type="EMBL" id="KAJ4181189.1"/>
    </source>
</evidence>
<dbReference type="Pfam" id="PF00135">
    <property type="entry name" value="COesterase"/>
    <property type="match status" value="1"/>
</dbReference>
<dbReference type="GO" id="GO:0016787">
    <property type="term" value="F:hydrolase activity"/>
    <property type="evidence" value="ECO:0007669"/>
    <property type="project" value="UniProtKB-KW"/>
</dbReference>
<name>A0A9W8QXI1_9HYPO</name>
<dbReference type="InterPro" id="IPR002018">
    <property type="entry name" value="CarbesteraseB"/>
</dbReference>
<dbReference type="Gene3D" id="3.40.50.1820">
    <property type="entry name" value="alpha/beta hydrolase"/>
    <property type="match status" value="1"/>
</dbReference>